<reference evidence="2" key="1">
    <citation type="journal article" date="2022" name="Mol. Ecol. Resour.">
        <title>The genomes of chicory, endive, great burdock and yacon provide insights into Asteraceae palaeo-polyploidization history and plant inulin production.</title>
        <authorList>
            <person name="Fan W."/>
            <person name="Wang S."/>
            <person name="Wang H."/>
            <person name="Wang A."/>
            <person name="Jiang F."/>
            <person name="Liu H."/>
            <person name="Zhao H."/>
            <person name="Xu D."/>
            <person name="Zhang Y."/>
        </authorList>
    </citation>
    <scope>NUCLEOTIDE SEQUENCE [LARGE SCALE GENOMIC DNA]</scope>
    <source>
        <strain evidence="2">cv. Yunnan</strain>
    </source>
</reference>
<reference evidence="1 2" key="2">
    <citation type="journal article" date="2022" name="Mol. Ecol. Resour.">
        <title>The genomes of chicory, endive, great burdock and yacon provide insights into Asteraceae paleo-polyploidization history and plant inulin production.</title>
        <authorList>
            <person name="Fan W."/>
            <person name="Wang S."/>
            <person name="Wang H."/>
            <person name="Wang A."/>
            <person name="Jiang F."/>
            <person name="Liu H."/>
            <person name="Zhao H."/>
            <person name="Xu D."/>
            <person name="Zhang Y."/>
        </authorList>
    </citation>
    <scope>NUCLEOTIDE SEQUENCE [LARGE SCALE GENOMIC DNA]</scope>
    <source>
        <strain evidence="2">cv. Yunnan</strain>
        <tissue evidence="1">Leaves</tissue>
    </source>
</reference>
<comment type="caution">
    <text evidence="1">The sequence shown here is derived from an EMBL/GenBank/DDBJ whole genome shotgun (WGS) entry which is preliminary data.</text>
</comment>
<name>A0ACB8Y1B9_9ASTR</name>
<evidence type="ECO:0000313" key="2">
    <source>
        <dbReference type="Proteomes" id="UP001056120"/>
    </source>
</evidence>
<keyword evidence="2" id="KW-1185">Reference proteome</keyword>
<dbReference type="Proteomes" id="UP001056120">
    <property type="component" value="Linkage Group LG29"/>
</dbReference>
<proteinExistence type="predicted"/>
<accession>A0ACB8Y1B9</accession>
<sequence>MLRLLKCKKKRRILKMTINLCCNGYSADQLKQQGLPLILKLEDWQPSSLAYLKENGHAILHGAKDGYCSVTKLHYEKSDTVWFLLYFKYYFVNLMTHTKSDVIASTKLNKTKMVKQEHGDPMEGGALWDIFQRQDVPKLEEYLRNHSAEFRHMGCLSVQQIGKMMIYALDHAVAELSGFMDSNGPTDDLEDQLAKVPGILNAGDGMNINNHINAINHTVAAMGTSEESVGMWQGNNVEQDTNNAFPAPSVEHPEEPVGRTMGRSSFKTLLAVHSERTACIHKTFSGSTCGCIDGEADEAEMNDFERFGFDLSWASKRLDMVKNLKFGKDPLRLELVVLEESLKLLHEEVVEANARLEKAQLARNKKAEEVAHKFRAEYDDVLNGNLGFGMLPGY</sequence>
<gene>
    <name evidence="1" type="ORF">L1987_86980</name>
</gene>
<dbReference type="EMBL" id="CM042046">
    <property type="protein sequence ID" value="KAI3677354.1"/>
    <property type="molecule type" value="Genomic_DNA"/>
</dbReference>
<evidence type="ECO:0000313" key="1">
    <source>
        <dbReference type="EMBL" id="KAI3677354.1"/>
    </source>
</evidence>
<organism evidence="1 2">
    <name type="scientific">Smallanthus sonchifolius</name>
    <dbReference type="NCBI Taxonomy" id="185202"/>
    <lineage>
        <taxon>Eukaryota</taxon>
        <taxon>Viridiplantae</taxon>
        <taxon>Streptophyta</taxon>
        <taxon>Embryophyta</taxon>
        <taxon>Tracheophyta</taxon>
        <taxon>Spermatophyta</taxon>
        <taxon>Magnoliopsida</taxon>
        <taxon>eudicotyledons</taxon>
        <taxon>Gunneridae</taxon>
        <taxon>Pentapetalae</taxon>
        <taxon>asterids</taxon>
        <taxon>campanulids</taxon>
        <taxon>Asterales</taxon>
        <taxon>Asteraceae</taxon>
        <taxon>Asteroideae</taxon>
        <taxon>Heliantheae alliance</taxon>
        <taxon>Millerieae</taxon>
        <taxon>Smallanthus</taxon>
    </lineage>
</organism>
<protein>
    <submittedName>
        <fullName evidence="1">Uncharacterized protein</fullName>
    </submittedName>
</protein>